<reference evidence="6 7" key="1">
    <citation type="journal article" date="2013" name="Genome Announc.">
        <title>Draft Genome Sequence of an Anaerobic and Extremophilic Bacterium, Caldanaerobacter yonseiensis, Isolated from a Geothermal Hot Stream.</title>
        <authorList>
            <person name="Lee S.J."/>
            <person name="Lee Y.J."/>
            <person name="Park G.S."/>
            <person name="Kim B.C."/>
            <person name="Lee S.J."/>
            <person name="Shin J.H."/>
            <person name="Lee D.W."/>
        </authorList>
    </citation>
    <scope>NUCLEOTIDE SEQUENCE [LARGE SCALE GENOMIC DNA]</scope>
    <source>
        <strain evidence="6 7">KB-1</strain>
    </source>
</reference>
<dbReference type="PATRIC" id="fig|1388761.3.peg.2802"/>
<evidence type="ECO:0000256" key="3">
    <source>
        <dbReference type="ARBA" id="ARBA00022989"/>
    </source>
</evidence>
<gene>
    <name evidence="6" type="ORF">O163_14010</name>
</gene>
<evidence type="ECO:0000313" key="6">
    <source>
        <dbReference type="EMBL" id="ERM90801.1"/>
    </source>
</evidence>
<sequence>MFLELLQLVYRFIFVLLKEAEEIYISQEVRLGYKGIKNSFKSLGILTYSLFLKSYKYFQDLYIALESRLYTGDIKIVSKEYRISLSDIFFFAGIAVILVILSILTRRWLLIWKLF</sequence>
<dbReference type="PANTHER" id="PTHR43723:SF1">
    <property type="entry name" value="COBALT TRANSPORT PROTEIN CBIQ"/>
    <property type="match status" value="1"/>
</dbReference>
<comment type="caution">
    <text evidence="6">The sequence shown here is derived from an EMBL/GenBank/DDBJ whole genome shotgun (WGS) entry which is preliminary data.</text>
</comment>
<dbReference type="Pfam" id="PF02361">
    <property type="entry name" value="CbiQ"/>
    <property type="match status" value="1"/>
</dbReference>
<evidence type="ECO:0000313" key="7">
    <source>
        <dbReference type="Proteomes" id="UP000016856"/>
    </source>
</evidence>
<dbReference type="GO" id="GO:0006824">
    <property type="term" value="P:cobalt ion transport"/>
    <property type="evidence" value="ECO:0007669"/>
    <property type="project" value="TreeGrafter"/>
</dbReference>
<dbReference type="PANTHER" id="PTHR43723">
    <property type="entry name" value="COBALT TRANSPORT PROTEIN CBIQ"/>
    <property type="match status" value="1"/>
</dbReference>
<keyword evidence="3 5" id="KW-1133">Transmembrane helix</keyword>
<keyword evidence="4 5" id="KW-0472">Membrane</keyword>
<feature type="transmembrane region" description="Helical" evidence="5">
    <location>
        <begin position="88"/>
        <end position="109"/>
    </location>
</feature>
<keyword evidence="2 5" id="KW-0812">Transmembrane</keyword>
<evidence type="ECO:0000256" key="1">
    <source>
        <dbReference type="ARBA" id="ARBA00004141"/>
    </source>
</evidence>
<accession>U5CPC2</accession>
<comment type="subcellular location">
    <subcellularLocation>
        <location evidence="1">Membrane</location>
        <topology evidence="1">Multi-pass membrane protein</topology>
    </subcellularLocation>
</comment>
<evidence type="ECO:0000256" key="4">
    <source>
        <dbReference type="ARBA" id="ARBA00023136"/>
    </source>
</evidence>
<evidence type="ECO:0008006" key="8">
    <source>
        <dbReference type="Google" id="ProtNLM"/>
    </source>
</evidence>
<dbReference type="CDD" id="cd16914">
    <property type="entry name" value="EcfT"/>
    <property type="match status" value="1"/>
</dbReference>
<proteinExistence type="predicted"/>
<dbReference type="EMBL" id="AXDC01000056">
    <property type="protein sequence ID" value="ERM90801.1"/>
    <property type="molecule type" value="Genomic_DNA"/>
</dbReference>
<dbReference type="InterPro" id="IPR003339">
    <property type="entry name" value="ABC/ECF_trnsptr_transmembrane"/>
</dbReference>
<name>U5CPC2_CALSX</name>
<dbReference type="Proteomes" id="UP000016856">
    <property type="component" value="Unassembled WGS sequence"/>
</dbReference>
<evidence type="ECO:0000256" key="5">
    <source>
        <dbReference type="SAM" id="Phobius"/>
    </source>
</evidence>
<evidence type="ECO:0000256" key="2">
    <source>
        <dbReference type="ARBA" id="ARBA00022692"/>
    </source>
</evidence>
<dbReference type="GO" id="GO:0043190">
    <property type="term" value="C:ATP-binding cassette (ABC) transporter complex"/>
    <property type="evidence" value="ECO:0007669"/>
    <property type="project" value="TreeGrafter"/>
</dbReference>
<dbReference type="InterPro" id="IPR052770">
    <property type="entry name" value="Cobalt_transport_CbiQ"/>
</dbReference>
<organism evidence="6 7">
    <name type="scientific">Caldanaerobacter subterraneus subsp. yonseiensis KB-1</name>
    <dbReference type="NCBI Taxonomy" id="1388761"/>
    <lineage>
        <taxon>Bacteria</taxon>
        <taxon>Bacillati</taxon>
        <taxon>Bacillota</taxon>
        <taxon>Clostridia</taxon>
        <taxon>Thermoanaerobacterales</taxon>
        <taxon>Thermoanaerobacteraceae</taxon>
        <taxon>Caldanaerobacter</taxon>
    </lineage>
</organism>
<dbReference type="AlphaFoldDB" id="U5CPC2"/>
<protein>
    <recommendedName>
        <fullName evidence="8">Cobalt ABC transporter permease</fullName>
    </recommendedName>
</protein>